<accession>A0ABN2R7S7</accession>
<protein>
    <submittedName>
        <fullName evidence="2">Uncharacterized protein</fullName>
    </submittedName>
</protein>
<evidence type="ECO:0000256" key="1">
    <source>
        <dbReference type="SAM" id="MobiDB-lite"/>
    </source>
</evidence>
<reference evidence="2 3" key="1">
    <citation type="journal article" date="2019" name="Int. J. Syst. Evol. Microbiol.">
        <title>The Global Catalogue of Microorganisms (GCM) 10K type strain sequencing project: providing services to taxonomists for standard genome sequencing and annotation.</title>
        <authorList>
            <consortium name="The Broad Institute Genomics Platform"/>
            <consortium name="The Broad Institute Genome Sequencing Center for Infectious Disease"/>
            <person name="Wu L."/>
            <person name="Ma J."/>
        </authorList>
    </citation>
    <scope>NUCLEOTIDE SEQUENCE [LARGE SCALE GENOMIC DNA]</scope>
    <source>
        <strain evidence="2 3">JCM 14901</strain>
    </source>
</reference>
<comment type="caution">
    <text evidence="2">The sequence shown here is derived from an EMBL/GenBank/DDBJ whole genome shotgun (WGS) entry which is preliminary data.</text>
</comment>
<name>A0ABN2R7S7_9MICO</name>
<evidence type="ECO:0000313" key="3">
    <source>
        <dbReference type="Proteomes" id="UP001499933"/>
    </source>
</evidence>
<feature type="region of interest" description="Disordered" evidence="1">
    <location>
        <begin position="1"/>
        <end position="23"/>
    </location>
</feature>
<dbReference type="Proteomes" id="UP001499933">
    <property type="component" value="Unassembled WGS sequence"/>
</dbReference>
<sequence length="84" mass="9580">MNNLLAPQRLSGLPDTQRLTSRPPHTSLIDRVALHIGLRLLIWSTRSPRLTLDREAHSRSYRAHAARAAREHGYTREVLLAPRP</sequence>
<proteinExistence type="predicted"/>
<organism evidence="2 3">
    <name type="scientific">Microbacterium deminutum</name>
    <dbReference type="NCBI Taxonomy" id="344164"/>
    <lineage>
        <taxon>Bacteria</taxon>
        <taxon>Bacillati</taxon>
        <taxon>Actinomycetota</taxon>
        <taxon>Actinomycetes</taxon>
        <taxon>Micrococcales</taxon>
        <taxon>Microbacteriaceae</taxon>
        <taxon>Microbacterium</taxon>
    </lineage>
</organism>
<evidence type="ECO:0000313" key="2">
    <source>
        <dbReference type="EMBL" id="GAA1964984.1"/>
    </source>
</evidence>
<dbReference type="EMBL" id="BAAAOG010000007">
    <property type="protein sequence ID" value="GAA1964984.1"/>
    <property type="molecule type" value="Genomic_DNA"/>
</dbReference>
<dbReference type="RefSeq" id="WP_344096029.1">
    <property type="nucleotide sequence ID" value="NZ_BAAAOG010000007.1"/>
</dbReference>
<keyword evidence="3" id="KW-1185">Reference proteome</keyword>
<gene>
    <name evidence="2" type="ORF">GCM10009776_29760</name>
</gene>